<dbReference type="PROSITE" id="PS51257">
    <property type="entry name" value="PROKAR_LIPOPROTEIN"/>
    <property type="match status" value="1"/>
</dbReference>
<keyword evidence="5" id="KW-0175">Coiled coil</keyword>
<keyword evidence="3" id="KW-1015">Disulfide bond</keyword>
<dbReference type="Proteomes" id="UP001348817">
    <property type="component" value="Chromosome"/>
</dbReference>
<dbReference type="SUPFAM" id="SSF52833">
    <property type="entry name" value="Thioredoxin-like"/>
    <property type="match status" value="1"/>
</dbReference>
<dbReference type="InterPro" id="IPR013766">
    <property type="entry name" value="Thioredoxin_domain"/>
</dbReference>
<dbReference type="PANTHER" id="PTHR42852">
    <property type="entry name" value="THIOL:DISULFIDE INTERCHANGE PROTEIN DSBE"/>
    <property type="match status" value="1"/>
</dbReference>
<dbReference type="Pfam" id="PF14289">
    <property type="entry name" value="DUF4369"/>
    <property type="match status" value="1"/>
</dbReference>
<evidence type="ECO:0000256" key="1">
    <source>
        <dbReference type="ARBA" id="ARBA00004196"/>
    </source>
</evidence>
<dbReference type="GO" id="GO:0017004">
    <property type="term" value="P:cytochrome complex assembly"/>
    <property type="evidence" value="ECO:0007669"/>
    <property type="project" value="UniProtKB-KW"/>
</dbReference>
<keyword evidence="8" id="KW-1185">Reference proteome</keyword>
<protein>
    <submittedName>
        <fullName evidence="7">Thiol:disulfide interchange protein</fullName>
    </submittedName>
</protein>
<dbReference type="InterPro" id="IPR036249">
    <property type="entry name" value="Thioredoxin-like_sf"/>
</dbReference>
<proteinExistence type="predicted"/>
<feature type="domain" description="Thioredoxin" evidence="6">
    <location>
        <begin position="235"/>
        <end position="376"/>
    </location>
</feature>
<comment type="subcellular location">
    <subcellularLocation>
        <location evidence="1">Cell envelope</location>
    </subcellularLocation>
</comment>
<evidence type="ECO:0000256" key="3">
    <source>
        <dbReference type="ARBA" id="ARBA00023157"/>
    </source>
</evidence>
<dbReference type="PROSITE" id="PS51352">
    <property type="entry name" value="THIOREDOXIN_2"/>
    <property type="match status" value="1"/>
</dbReference>
<evidence type="ECO:0000259" key="6">
    <source>
        <dbReference type="PROSITE" id="PS51352"/>
    </source>
</evidence>
<evidence type="ECO:0000256" key="5">
    <source>
        <dbReference type="SAM" id="Coils"/>
    </source>
</evidence>
<organism evidence="7 8">
    <name type="scientific">Fulvitalea axinellae</name>
    <dbReference type="NCBI Taxonomy" id="1182444"/>
    <lineage>
        <taxon>Bacteria</taxon>
        <taxon>Pseudomonadati</taxon>
        <taxon>Bacteroidota</taxon>
        <taxon>Cytophagia</taxon>
        <taxon>Cytophagales</taxon>
        <taxon>Persicobacteraceae</taxon>
        <taxon>Fulvitalea</taxon>
    </lineage>
</organism>
<dbReference type="GO" id="GO:0016209">
    <property type="term" value="F:antioxidant activity"/>
    <property type="evidence" value="ECO:0007669"/>
    <property type="project" value="InterPro"/>
</dbReference>
<dbReference type="RefSeq" id="WP_338394052.1">
    <property type="nucleotide sequence ID" value="NZ_AP025314.1"/>
</dbReference>
<dbReference type="InterPro" id="IPR050553">
    <property type="entry name" value="Thioredoxin_ResA/DsbE_sf"/>
</dbReference>
<feature type="coiled-coil region" evidence="5">
    <location>
        <begin position="125"/>
        <end position="178"/>
    </location>
</feature>
<evidence type="ECO:0000256" key="2">
    <source>
        <dbReference type="ARBA" id="ARBA00022748"/>
    </source>
</evidence>
<dbReference type="PANTHER" id="PTHR42852:SF6">
    <property type="entry name" value="THIOL:DISULFIDE INTERCHANGE PROTEIN DSBE"/>
    <property type="match status" value="1"/>
</dbReference>
<dbReference type="KEGG" id="fax:FUAX_12490"/>
<dbReference type="InterPro" id="IPR025380">
    <property type="entry name" value="DUF4369"/>
</dbReference>
<dbReference type="Pfam" id="PF00578">
    <property type="entry name" value="AhpC-TSA"/>
    <property type="match status" value="1"/>
</dbReference>
<dbReference type="AlphaFoldDB" id="A0AAU9CLK2"/>
<dbReference type="Gene3D" id="3.40.30.10">
    <property type="entry name" value="Glutaredoxin"/>
    <property type="match status" value="1"/>
</dbReference>
<keyword evidence="4" id="KW-0676">Redox-active center</keyword>
<dbReference type="InterPro" id="IPR000866">
    <property type="entry name" value="AhpC/TSA"/>
</dbReference>
<name>A0AAU9CLK2_9BACT</name>
<reference evidence="7 8" key="1">
    <citation type="submission" date="2021-12" db="EMBL/GenBank/DDBJ databases">
        <title>Genome sequencing of bacteria with rrn-lacking chromosome and rrn-plasmid.</title>
        <authorList>
            <person name="Anda M."/>
            <person name="Iwasaki W."/>
        </authorList>
    </citation>
    <scope>NUCLEOTIDE SEQUENCE [LARGE SCALE GENOMIC DNA]</scope>
    <source>
        <strain evidence="7 8">DSM 100852</strain>
    </source>
</reference>
<dbReference type="CDD" id="cd02966">
    <property type="entry name" value="TlpA_like_family"/>
    <property type="match status" value="1"/>
</dbReference>
<evidence type="ECO:0000313" key="8">
    <source>
        <dbReference type="Proteomes" id="UP001348817"/>
    </source>
</evidence>
<dbReference type="GO" id="GO:0030313">
    <property type="term" value="C:cell envelope"/>
    <property type="evidence" value="ECO:0007669"/>
    <property type="project" value="UniProtKB-SubCell"/>
</dbReference>
<evidence type="ECO:0000313" key="7">
    <source>
        <dbReference type="EMBL" id="BDD08817.1"/>
    </source>
</evidence>
<dbReference type="EMBL" id="AP025314">
    <property type="protein sequence ID" value="BDD08817.1"/>
    <property type="molecule type" value="Genomic_DNA"/>
</dbReference>
<sequence>MKLRQTLACLALAGALFSCDKKSSTVNSNEISISGKITHPDSLGVVTLEKLTSHFPEVIDTLATGSENTFSYKLMYKHPGFYRLNFYNTQYVNIVADGYDLNITADGDNPQGKATVKGSPSMDLLRAADEKLKTFGKEAQEIRNEYVEAQNSGDQKAIKASEKKFEALQKKVKEEILQIVKQEQIGLAALQLMGLFDPNEDFEIIEATAKNLNKDYPNVPMVQEFVEHVKQTKKLLVGQMAPEIRLPDAKGDTLALSTYKGKYVLIDFWASWCRPCRMENPLVVELYDMYQSKGFEVFGVSLDTDKKAWEKAVEEDKITWAQVSDLKGFQSVAAEEYQVNAIPATFLIGPEGKIIAKNLRGDALKAKLKEIFSEKK</sequence>
<gene>
    <name evidence="7" type="ORF">FUAX_12490</name>
</gene>
<keyword evidence="2" id="KW-0201">Cytochrome c-type biogenesis</keyword>
<dbReference type="GO" id="GO:0016491">
    <property type="term" value="F:oxidoreductase activity"/>
    <property type="evidence" value="ECO:0007669"/>
    <property type="project" value="InterPro"/>
</dbReference>
<accession>A0AAU9CLK2</accession>
<evidence type="ECO:0000256" key="4">
    <source>
        <dbReference type="ARBA" id="ARBA00023284"/>
    </source>
</evidence>